<protein>
    <submittedName>
        <fullName evidence="1">Uncharacterized protein</fullName>
    </submittedName>
</protein>
<reference evidence="2" key="1">
    <citation type="submission" date="2016-10" db="EMBL/GenBank/DDBJ databases">
        <authorList>
            <person name="Varghese N."/>
            <person name="Submissions S."/>
        </authorList>
    </citation>
    <scope>NUCLEOTIDE SEQUENCE [LARGE SCALE GENOMIC DNA]</scope>
    <source>
        <strain evidence="2">Nm44</strain>
    </source>
</reference>
<accession>A0A1I4RVE5</accession>
<dbReference type="AlphaFoldDB" id="A0A1I4RVE5"/>
<dbReference type="RefSeq" id="WP_074905935.1">
    <property type="nucleotide sequence ID" value="NZ_FOUB01000035.1"/>
</dbReference>
<organism evidence="1 2">
    <name type="scientific">Nitrosomonas communis</name>
    <dbReference type="NCBI Taxonomy" id="44574"/>
    <lineage>
        <taxon>Bacteria</taxon>
        <taxon>Pseudomonadati</taxon>
        <taxon>Pseudomonadota</taxon>
        <taxon>Betaproteobacteria</taxon>
        <taxon>Nitrosomonadales</taxon>
        <taxon>Nitrosomonadaceae</taxon>
        <taxon>Nitrosomonas</taxon>
    </lineage>
</organism>
<keyword evidence="2" id="KW-1185">Reference proteome</keyword>
<evidence type="ECO:0000313" key="1">
    <source>
        <dbReference type="EMBL" id="SFM56215.1"/>
    </source>
</evidence>
<evidence type="ECO:0000313" key="2">
    <source>
        <dbReference type="Proteomes" id="UP000183287"/>
    </source>
</evidence>
<gene>
    <name evidence="1" type="ORF">SAMN05421863_103541</name>
</gene>
<proteinExistence type="predicted"/>
<dbReference type="EMBL" id="FOUB01000035">
    <property type="protein sequence ID" value="SFM56215.1"/>
    <property type="molecule type" value="Genomic_DNA"/>
</dbReference>
<sequence>MKFLPPVKTPPEPLDVHSASAWAVLIEATLQAERIRTGNDVVHASCISDSLKPIDSSFR</sequence>
<name>A0A1I4RVE5_9PROT</name>
<dbReference type="Proteomes" id="UP000183287">
    <property type="component" value="Unassembled WGS sequence"/>
</dbReference>